<comment type="similarity">
    <text evidence="3">Belongs to the MoxR family.</text>
</comment>
<dbReference type="Gene3D" id="3.40.50.300">
    <property type="entry name" value="P-loop containing nucleotide triphosphate hydrolases"/>
    <property type="match status" value="1"/>
</dbReference>
<dbReference type="GO" id="GO:0016887">
    <property type="term" value="F:ATP hydrolysis activity"/>
    <property type="evidence" value="ECO:0007669"/>
    <property type="project" value="InterPro"/>
</dbReference>
<dbReference type="EC" id="3.6.3.-" evidence="6"/>
<dbReference type="GO" id="GO:0005524">
    <property type="term" value="F:ATP binding"/>
    <property type="evidence" value="ECO:0007669"/>
    <property type="project" value="UniProtKB-KW"/>
</dbReference>
<evidence type="ECO:0000256" key="2">
    <source>
        <dbReference type="ARBA" id="ARBA00022840"/>
    </source>
</evidence>
<proteinExistence type="inferred from homology"/>
<gene>
    <name evidence="6" type="primary">ravA_4</name>
    <name evidence="6" type="ORF">Q31a_45470</name>
</gene>
<evidence type="ECO:0000256" key="3">
    <source>
        <dbReference type="ARBA" id="ARBA00061607"/>
    </source>
</evidence>
<dbReference type="EMBL" id="CP036298">
    <property type="protein sequence ID" value="QDV26175.1"/>
    <property type="molecule type" value="Genomic_DNA"/>
</dbReference>
<dbReference type="InterPro" id="IPR050764">
    <property type="entry name" value="CbbQ/NirQ/NorQ/GpvN"/>
</dbReference>
<dbReference type="PIRSF" id="PIRSF002849">
    <property type="entry name" value="AAA_ATPase_chaperone_MoxR_prd"/>
    <property type="match status" value="1"/>
</dbReference>
<dbReference type="Proteomes" id="UP000318017">
    <property type="component" value="Chromosome"/>
</dbReference>
<dbReference type="Gene3D" id="1.10.8.80">
    <property type="entry name" value="Magnesium chelatase subunit I, C-Terminal domain"/>
    <property type="match status" value="1"/>
</dbReference>
<dbReference type="PANTHER" id="PTHR42759:SF5">
    <property type="entry name" value="METHANOL DEHYDROGENASE REGULATOR"/>
    <property type="match status" value="1"/>
</dbReference>
<dbReference type="SUPFAM" id="SSF52540">
    <property type="entry name" value="P-loop containing nucleoside triphosphate hydrolases"/>
    <property type="match status" value="1"/>
</dbReference>
<dbReference type="Pfam" id="PF07726">
    <property type="entry name" value="AAA_3"/>
    <property type="match status" value="1"/>
</dbReference>
<keyword evidence="1" id="KW-0547">Nucleotide-binding</keyword>
<dbReference type="CDD" id="cd00009">
    <property type="entry name" value="AAA"/>
    <property type="match status" value="1"/>
</dbReference>
<keyword evidence="6" id="KW-0378">Hydrolase</keyword>
<dbReference type="PANTHER" id="PTHR42759">
    <property type="entry name" value="MOXR FAMILY PROTEIN"/>
    <property type="match status" value="1"/>
</dbReference>
<evidence type="ECO:0000259" key="4">
    <source>
        <dbReference type="Pfam" id="PF07726"/>
    </source>
</evidence>
<evidence type="ECO:0000256" key="1">
    <source>
        <dbReference type="ARBA" id="ARBA00022741"/>
    </source>
</evidence>
<dbReference type="FunFam" id="3.40.50.300:FF:000640">
    <property type="entry name" value="MoxR family ATPase"/>
    <property type="match status" value="1"/>
</dbReference>
<keyword evidence="7" id="KW-1185">Reference proteome</keyword>
<feature type="domain" description="ATPase AAA-3" evidence="4">
    <location>
        <begin position="40"/>
        <end position="170"/>
    </location>
</feature>
<protein>
    <submittedName>
        <fullName evidence="6">ATPase RavA</fullName>
        <ecNumber evidence="6">3.6.3.-</ecNumber>
    </submittedName>
</protein>
<evidence type="ECO:0000313" key="7">
    <source>
        <dbReference type="Proteomes" id="UP000318017"/>
    </source>
</evidence>
<evidence type="ECO:0000313" key="6">
    <source>
        <dbReference type="EMBL" id="QDV26175.1"/>
    </source>
</evidence>
<dbReference type="Pfam" id="PF17863">
    <property type="entry name" value="AAA_lid_2"/>
    <property type="match status" value="1"/>
</dbReference>
<dbReference type="RefSeq" id="WP_145082129.1">
    <property type="nucleotide sequence ID" value="NZ_CP036298.1"/>
</dbReference>
<sequence>MTEVSGELDLTRLRANVESAVLGKPEVVKLVVTALLAGEHILLEDVPGVGKTLIAKAVARSVDGHFSRLQFTPDLLPSDITGSSIYNSSSGQFTFNRGPIFANVVLADEINRAPPRTQSALLEAMGEGQVSVDGETHALPDPLLVIATQNPFEFEGTYLLPESQLDRFLLRITVGYPDRDYELQLLHSHRVGEPVDELKPAVSLDQVRALQRQVREVNFEESLVRYLLDIVHATRDSEAVQVGVSTRGALAYYRAAQAIATVENRSHVIPDDIKRLAIPVMAHRIVPRGMLPGADRSASEELVRRLLGQIRVPT</sequence>
<dbReference type="InterPro" id="IPR041628">
    <property type="entry name" value="ChlI/MoxR_AAA_lid"/>
</dbReference>
<dbReference type="KEGG" id="ahel:Q31a_45470"/>
<evidence type="ECO:0000259" key="5">
    <source>
        <dbReference type="Pfam" id="PF17863"/>
    </source>
</evidence>
<name>A0A518GC57_9BACT</name>
<organism evidence="6 7">
    <name type="scientific">Aureliella helgolandensis</name>
    <dbReference type="NCBI Taxonomy" id="2527968"/>
    <lineage>
        <taxon>Bacteria</taxon>
        <taxon>Pseudomonadati</taxon>
        <taxon>Planctomycetota</taxon>
        <taxon>Planctomycetia</taxon>
        <taxon>Pirellulales</taxon>
        <taxon>Pirellulaceae</taxon>
        <taxon>Aureliella</taxon>
    </lineage>
</organism>
<dbReference type="OrthoDB" id="9808397at2"/>
<dbReference type="InterPro" id="IPR027417">
    <property type="entry name" value="P-loop_NTPase"/>
</dbReference>
<reference evidence="6 7" key="1">
    <citation type="submission" date="2019-02" db="EMBL/GenBank/DDBJ databases">
        <title>Deep-cultivation of Planctomycetes and their phenomic and genomic characterization uncovers novel biology.</title>
        <authorList>
            <person name="Wiegand S."/>
            <person name="Jogler M."/>
            <person name="Boedeker C."/>
            <person name="Pinto D."/>
            <person name="Vollmers J."/>
            <person name="Rivas-Marin E."/>
            <person name="Kohn T."/>
            <person name="Peeters S.H."/>
            <person name="Heuer A."/>
            <person name="Rast P."/>
            <person name="Oberbeckmann S."/>
            <person name="Bunk B."/>
            <person name="Jeske O."/>
            <person name="Meyerdierks A."/>
            <person name="Storesund J.E."/>
            <person name="Kallscheuer N."/>
            <person name="Luecker S."/>
            <person name="Lage O.M."/>
            <person name="Pohl T."/>
            <person name="Merkel B.J."/>
            <person name="Hornburger P."/>
            <person name="Mueller R.-W."/>
            <person name="Bruemmer F."/>
            <person name="Labrenz M."/>
            <person name="Spormann A.M."/>
            <person name="Op den Camp H."/>
            <person name="Overmann J."/>
            <person name="Amann R."/>
            <person name="Jetten M.S.M."/>
            <person name="Mascher T."/>
            <person name="Medema M.H."/>
            <person name="Devos D.P."/>
            <person name="Kaster A.-K."/>
            <person name="Ovreas L."/>
            <person name="Rohde M."/>
            <person name="Galperin M.Y."/>
            <person name="Jogler C."/>
        </authorList>
    </citation>
    <scope>NUCLEOTIDE SEQUENCE [LARGE SCALE GENOMIC DNA]</scope>
    <source>
        <strain evidence="6 7">Q31a</strain>
    </source>
</reference>
<dbReference type="AlphaFoldDB" id="A0A518GC57"/>
<keyword evidence="2" id="KW-0067">ATP-binding</keyword>
<feature type="domain" description="ChlI/MoxR AAA lid" evidence="5">
    <location>
        <begin position="233"/>
        <end position="304"/>
    </location>
</feature>
<accession>A0A518GC57</accession>
<dbReference type="InterPro" id="IPR011703">
    <property type="entry name" value="ATPase_AAA-3"/>
</dbReference>